<feature type="transmembrane region" description="Helical" evidence="1">
    <location>
        <begin position="38"/>
        <end position="58"/>
    </location>
</feature>
<reference evidence="2 3" key="1">
    <citation type="journal article" date="2018" name="G3 (Bethesda)">
        <title>Phylogenetic and Phylogenomic Definition of Rhizopus Species.</title>
        <authorList>
            <person name="Gryganskyi A.P."/>
            <person name="Golan J."/>
            <person name="Dolatabadi S."/>
            <person name="Mondo S."/>
            <person name="Robb S."/>
            <person name="Idnurm A."/>
            <person name="Muszewska A."/>
            <person name="Steczkiewicz K."/>
            <person name="Masonjones S."/>
            <person name="Liao H.L."/>
            <person name="Gajdeczka M.T."/>
            <person name="Anike F."/>
            <person name="Vuek A."/>
            <person name="Anishchenko I.M."/>
            <person name="Voigt K."/>
            <person name="de Hoog G.S."/>
            <person name="Smith M.E."/>
            <person name="Heitman J."/>
            <person name="Vilgalys R."/>
            <person name="Stajich J.E."/>
        </authorList>
    </citation>
    <scope>NUCLEOTIDE SEQUENCE [LARGE SCALE GENOMIC DNA]</scope>
    <source>
        <strain evidence="2 3">CBS 357.93</strain>
    </source>
</reference>
<organism evidence="2 3">
    <name type="scientific">Rhizopus azygosporus</name>
    <name type="common">Rhizopus microsporus var. azygosporus</name>
    <dbReference type="NCBI Taxonomy" id="86630"/>
    <lineage>
        <taxon>Eukaryota</taxon>
        <taxon>Fungi</taxon>
        <taxon>Fungi incertae sedis</taxon>
        <taxon>Mucoromycota</taxon>
        <taxon>Mucoromycotina</taxon>
        <taxon>Mucoromycetes</taxon>
        <taxon>Mucorales</taxon>
        <taxon>Mucorineae</taxon>
        <taxon>Rhizopodaceae</taxon>
        <taxon>Rhizopus</taxon>
    </lineage>
</organism>
<gene>
    <name evidence="2" type="ORF">CU097_000864</name>
</gene>
<sequence length="84" mass="9097">MTIEEHNEPLISPEHALAEQVEHMEPLAIGDQRLERKIGWIQGAMVNMSYIIGAGIFVGPALTLQLVGSGGMNLIIWTIGAFVA</sequence>
<comment type="caution">
    <text evidence="2">The sequence shown here is derived from an EMBL/GenBank/DDBJ whole genome shotgun (WGS) entry which is preliminary data.</text>
</comment>
<dbReference type="Proteomes" id="UP000252139">
    <property type="component" value="Unassembled WGS sequence"/>
</dbReference>
<dbReference type="OrthoDB" id="10062876at2759"/>
<evidence type="ECO:0000313" key="2">
    <source>
        <dbReference type="EMBL" id="RCH79254.1"/>
    </source>
</evidence>
<dbReference type="EMBL" id="PJQL01004611">
    <property type="protein sequence ID" value="RCH79254.1"/>
    <property type="molecule type" value="Genomic_DNA"/>
</dbReference>
<dbReference type="AlphaFoldDB" id="A0A367INJ4"/>
<evidence type="ECO:0008006" key="4">
    <source>
        <dbReference type="Google" id="ProtNLM"/>
    </source>
</evidence>
<dbReference type="STRING" id="86630.A0A367INJ4"/>
<dbReference type="Gene3D" id="1.20.1740.10">
    <property type="entry name" value="Amino acid/polyamine transporter I"/>
    <property type="match status" value="1"/>
</dbReference>
<evidence type="ECO:0000313" key="3">
    <source>
        <dbReference type="Proteomes" id="UP000252139"/>
    </source>
</evidence>
<name>A0A367INJ4_RHIAZ</name>
<keyword evidence="1" id="KW-0812">Transmembrane</keyword>
<keyword evidence="1" id="KW-0472">Membrane</keyword>
<evidence type="ECO:0000256" key="1">
    <source>
        <dbReference type="SAM" id="Phobius"/>
    </source>
</evidence>
<keyword evidence="1" id="KW-1133">Transmembrane helix</keyword>
<accession>A0A367INJ4</accession>
<feature type="transmembrane region" description="Helical" evidence="1">
    <location>
        <begin position="64"/>
        <end position="83"/>
    </location>
</feature>
<protein>
    <recommendedName>
        <fullName evidence="4">Amino acid permease</fullName>
    </recommendedName>
</protein>
<keyword evidence="3" id="KW-1185">Reference proteome</keyword>
<proteinExistence type="predicted"/>
<feature type="non-terminal residue" evidence="2">
    <location>
        <position position="84"/>
    </location>
</feature>